<evidence type="ECO:0000313" key="3">
    <source>
        <dbReference type="EMBL" id="MPM79644.1"/>
    </source>
</evidence>
<dbReference type="PROSITE" id="PS00630">
    <property type="entry name" value="IMP_2"/>
    <property type="match status" value="1"/>
</dbReference>
<keyword evidence="1" id="KW-0479">Metal-binding</keyword>
<evidence type="ECO:0000256" key="2">
    <source>
        <dbReference type="ARBA" id="ARBA00022842"/>
    </source>
</evidence>
<dbReference type="PANTHER" id="PTHR20854">
    <property type="entry name" value="INOSITOL MONOPHOSPHATASE"/>
    <property type="match status" value="1"/>
</dbReference>
<organism evidence="3">
    <name type="scientific">bioreactor metagenome</name>
    <dbReference type="NCBI Taxonomy" id="1076179"/>
    <lineage>
        <taxon>unclassified sequences</taxon>
        <taxon>metagenomes</taxon>
        <taxon>ecological metagenomes</taxon>
    </lineage>
</organism>
<evidence type="ECO:0000256" key="1">
    <source>
        <dbReference type="ARBA" id="ARBA00022723"/>
    </source>
</evidence>
<dbReference type="GO" id="GO:0046872">
    <property type="term" value="F:metal ion binding"/>
    <property type="evidence" value="ECO:0007669"/>
    <property type="project" value="UniProtKB-KW"/>
</dbReference>
<dbReference type="Gene3D" id="3.30.540.10">
    <property type="entry name" value="Fructose-1,6-Bisphosphatase, subunit A, domain 1"/>
    <property type="match status" value="1"/>
</dbReference>
<dbReference type="SUPFAM" id="SSF56655">
    <property type="entry name" value="Carbohydrate phosphatase"/>
    <property type="match status" value="1"/>
</dbReference>
<dbReference type="PRINTS" id="PR00377">
    <property type="entry name" value="IMPHPHTASES"/>
</dbReference>
<comment type="caution">
    <text evidence="3">The sequence shown here is derived from an EMBL/GenBank/DDBJ whole genome shotgun (WGS) entry which is preliminary data.</text>
</comment>
<name>A0A645CRX5_9ZZZZ</name>
<protein>
    <recommendedName>
        <fullName evidence="4">Inositol-phosphate phosphatase</fullName>
    </recommendedName>
</protein>
<dbReference type="GO" id="GO:0008934">
    <property type="term" value="F:inositol monophosphate 1-phosphatase activity"/>
    <property type="evidence" value="ECO:0007669"/>
    <property type="project" value="TreeGrafter"/>
</dbReference>
<proteinExistence type="predicted"/>
<dbReference type="Gene3D" id="3.40.190.80">
    <property type="match status" value="1"/>
</dbReference>
<dbReference type="EMBL" id="VSSQ01029488">
    <property type="protein sequence ID" value="MPM79644.1"/>
    <property type="molecule type" value="Genomic_DNA"/>
</dbReference>
<dbReference type="GO" id="GO:0046854">
    <property type="term" value="P:phosphatidylinositol phosphate biosynthetic process"/>
    <property type="evidence" value="ECO:0007669"/>
    <property type="project" value="InterPro"/>
</dbReference>
<evidence type="ECO:0008006" key="4">
    <source>
        <dbReference type="Google" id="ProtNLM"/>
    </source>
</evidence>
<dbReference type="InterPro" id="IPR020550">
    <property type="entry name" value="Inositol_monophosphatase_CS"/>
</dbReference>
<dbReference type="PANTHER" id="PTHR20854:SF4">
    <property type="entry name" value="INOSITOL-1-MONOPHOSPHATASE-RELATED"/>
    <property type="match status" value="1"/>
</dbReference>
<dbReference type="InterPro" id="IPR000760">
    <property type="entry name" value="Inositol_monophosphatase-like"/>
</dbReference>
<keyword evidence="2" id="KW-0460">Magnesium</keyword>
<reference evidence="3" key="1">
    <citation type="submission" date="2019-08" db="EMBL/GenBank/DDBJ databases">
        <authorList>
            <person name="Kucharzyk K."/>
            <person name="Murdoch R.W."/>
            <person name="Higgins S."/>
            <person name="Loffler F."/>
        </authorList>
    </citation>
    <scope>NUCLEOTIDE SEQUENCE</scope>
</reference>
<accession>A0A645CRX5</accession>
<dbReference type="GO" id="GO:0007165">
    <property type="term" value="P:signal transduction"/>
    <property type="evidence" value="ECO:0007669"/>
    <property type="project" value="TreeGrafter"/>
</dbReference>
<dbReference type="AlphaFoldDB" id="A0A645CRX5"/>
<dbReference type="Pfam" id="PF00459">
    <property type="entry name" value="Inositol_P"/>
    <property type="match status" value="1"/>
</dbReference>
<gene>
    <name evidence="3" type="ORF">SDC9_126683</name>
</gene>
<dbReference type="GO" id="GO:0006020">
    <property type="term" value="P:inositol metabolic process"/>
    <property type="evidence" value="ECO:0007669"/>
    <property type="project" value="TreeGrafter"/>
</dbReference>
<sequence>MDHKPRIALVYDPYSREMFTAQAGLGALLNGEPIRVSGKPFDRALITFGTAPYHPQLSKVSLQAALAMLHEAGDLRRTGSAALDLAWTACGRTDFFFEMLLSPWDYAAGALLVTEAGGRIAVLGPGGSDIDFGRPSALVASNQPCFEKGLDILNRAIKGE</sequence>